<comment type="caution">
    <text evidence="1">The sequence shown here is derived from an EMBL/GenBank/DDBJ whole genome shotgun (WGS) entry which is preliminary data.</text>
</comment>
<reference evidence="2" key="1">
    <citation type="submission" date="2013-09" db="EMBL/GenBank/DDBJ databases">
        <title>Corchorus olitorius genome sequencing.</title>
        <authorList>
            <person name="Alam M."/>
            <person name="Haque M.S."/>
            <person name="Islam M.S."/>
            <person name="Emdad E.M."/>
            <person name="Islam M.M."/>
            <person name="Ahmed B."/>
            <person name="Halim A."/>
            <person name="Hossen Q.M.M."/>
            <person name="Hossain M.Z."/>
            <person name="Ahmed R."/>
            <person name="Khan M.M."/>
            <person name="Islam R."/>
            <person name="Rashid M.M."/>
            <person name="Khan S.A."/>
            <person name="Rahman M.S."/>
            <person name="Alam M."/>
            <person name="Yahiya A.S."/>
            <person name="Khan M.S."/>
            <person name="Azam M.S."/>
            <person name="Haque T."/>
            <person name="Lashkar M.Z.H."/>
            <person name="Akhand A.I."/>
            <person name="Morshed G."/>
            <person name="Roy S."/>
            <person name="Uddin K.S."/>
            <person name="Rabeya T."/>
            <person name="Hossain A.S."/>
            <person name="Chowdhury A."/>
            <person name="Snigdha A.R."/>
            <person name="Mortoza M.S."/>
            <person name="Matin S.A."/>
            <person name="Hoque S.M.E."/>
            <person name="Islam M.K."/>
            <person name="Roy D.K."/>
            <person name="Haider R."/>
            <person name="Moosa M.M."/>
            <person name="Elias S.M."/>
            <person name="Hasan A.M."/>
            <person name="Jahan S."/>
            <person name="Shafiuddin M."/>
            <person name="Mahmood N."/>
            <person name="Shommy N.S."/>
        </authorList>
    </citation>
    <scope>NUCLEOTIDE SEQUENCE [LARGE SCALE GENOMIC DNA]</scope>
    <source>
        <strain evidence="2">cv. O-4</strain>
    </source>
</reference>
<dbReference type="EMBL" id="AWUE01019768">
    <property type="protein sequence ID" value="OMO71574.1"/>
    <property type="molecule type" value="Genomic_DNA"/>
</dbReference>
<gene>
    <name evidence="1" type="ORF">COLO4_28173</name>
</gene>
<evidence type="ECO:0000313" key="1">
    <source>
        <dbReference type="EMBL" id="OMO71574.1"/>
    </source>
</evidence>
<dbReference type="Proteomes" id="UP000187203">
    <property type="component" value="Unassembled WGS sequence"/>
</dbReference>
<organism evidence="1 2">
    <name type="scientific">Corchorus olitorius</name>
    <dbReference type="NCBI Taxonomy" id="93759"/>
    <lineage>
        <taxon>Eukaryota</taxon>
        <taxon>Viridiplantae</taxon>
        <taxon>Streptophyta</taxon>
        <taxon>Embryophyta</taxon>
        <taxon>Tracheophyta</taxon>
        <taxon>Spermatophyta</taxon>
        <taxon>Magnoliopsida</taxon>
        <taxon>eudicotyledons</taxon>
        <taxon>Gunneridae</taxon>
        <taxon>Pentapetalae</taxon>
        <taxon>rosids</taxon>
        <taxon>malvids</taxon>
        <taxon>Malvales</taxon>
        <taxon>Malvaceae</taxon>
        <taxon>Grewioideae</taxon>
        <taxon>Apeibeae</taxon>
        <taxon>Corchorus</taxon>
    </lineage>
</organism>
<name>A0A1R3HMN1_9ROSI</name>
<keyword evidence="1" id="KW-0449">Lipoprotein</keyword>
<evidence type="ECO:0000313" key="2">
    <source>
        <dbReference type="Proteomes" id="UP000187203"/>
    </source>
</evidence>
<proteinExistence type="predicted"/>
<protein>
    <submittedName>
        <fullName evidence="1">Outer membrane assembly lipoprotein YfiO</fullName>
    </submittedName>
</protein>
<sequence>MTIETSLKALSLGKKQTPILHYVPKVRRKEGQSPFLNPLEFEDAELCFEKLKQNVQSYGPNAYKLIAKAGFNLFKPTAVDELHTEKTIEKLQGITDAHQN</sequence>
<dbReference type="AlphaFoldDB" id="A0A1R3HMN1"/>
<accession>A0A1R3HMN1</accession>
<keyword evidence="2" id="KW-1185">Reference proteome</keyword>